<dbReference type="EnsemblMetazoa" id="PPAI008185-RA">
    <property type="protein sequence ID" value="PPAI008185-PA"/>
    <property type="gene ID" value="PPAI008185"/>
</dbReference>
<proteinExistence type="predicted"/>
<dbReference type="Proteomes" id="UP000092462">
    <property type="component" value="Unassembled WGS sequence"/>
</dbReference>
<organism evidence="2 3">
    <name type="scientific">Phlebotomus papatasi</name>
    <name type="common">Sandfly</name>
    <dbReference type="NCBI Taxonomy" id="29031"/>
    <lineage>
        <taxon>Eukaryota</taxon>
        <taxon>Metazoa</taxon>
        <taxon>Ecdysozoa</taxon>
        <taxon>Arthropoda</taxon>
        <taxon>Hexapoda</taxon>
        <taxon>Insecta</taxon>
        <taxon>Pterygota</taxon>
        <taxon>Neoptera</taxon>
        <taxon>Endopterygota</taxon>
        <taxon>Diptera</taxon>
        <taxon>Nematocera</taxon>
        <taxon>Psychodoidea</taxon>
        <taxon>Psychodidae</taxon>
        <taxon>Phlebotomus</taxon>
        <taxon>Phlebotomus</taxon>
    </lineage>
</organism>
<sequence>MPKCVKCLGSHLSSECNRKERDTDVKCTNCSGSHPANYKGCPAYRELRKKLYPALRQRRENNARQINSNPPVPGSSSRQSNTNAISYRNVVRGLPQDVTQPSDCNK</sequence>
<keyword evidence="3" id="KW-1185">Reference proteome</keyword>
<feature type="compositionally biased region" description="Polar residues" evidence="1">
    <location>
        <begin position="63"/>
        <end position="86"/>
    </location>
</feature>
<evidence type="ECO:0000313" key="3">
    <source>
        <dbReference type="Proteomes" id="UP000092462"/>
    </source>
</evidence>
<reference evidence="2" key="1">
    <citation type="submission" date="2022-08" db="UniProtKB">
        <authorList>
            <consortium name="EnsemblMetazoa"/>
        </authorList>
    </citation>
    <scope>IDENTIFICATION</scope>
    <source>
        <strain evidence="2">Israel</strain>
    </source>
</reference>
<feature type="region of interest" description="Disordered" evidence="1">
    <location>
        <begin position="57"/>
        <end position="106"/>
    </location>
</feature>
<evidence type="ECO:0000256" key="1">
    <source>
        <dbReference type="SAM" id="MobiDB-lite"/>
    </source>
</evidence>
<dbReference type="VEuPathDB" id="VectorBase:PPAI008185"/>
<protein>
    <submittedName>
        <fullName evidence="2">Uncharacterized protein</fullName>
    </submittedName>
</protein>
<accession>A0A1B0DJ48</accession>
<dbReference type="AlphaFoldDB" id="A0A1B0DJ48"/>
<name>A0A1B0DJ48_PHLPP</name>
<evidence type="ECO:0000313" key="2">
    <source>
        <dbReference type="EnsemblMetazoa" id="PPAI008185-PA"/>
    </source>
</evidence>
<dbReference type="EMBL" id="AJVK01006211">
    <property type="status" value="NOT_ANNOTATED_CDS"/>
    <property type="molecule type" value="Genomic_DNA"/>
</dbReference>
<feature type="compositionally biased region" description="Polar residues" evidence="1">
    <location>
        <begin position="97"/>
        <end position="106"/>
    </location>
</feature>